<evidence type="ECO:0000256" key="4">
    <source>
        <dbReference type="ARBA" id="ARBA00022692"/>
    </source>
</evidence>
<evidence type="ECO:0000259" key="16">
    <source>
        <dbReference type="Pfam" id="PF00122"/>
    </source>
</evidence>
<keyword evidence="9" id="KW-1278">Translocase</keyword>
<keyword evidence="13 15" id="KW-0472">Membrane</keyword>
<keyword evidence="11" id="KW-0186">Copper</keyword>
<evidence type="ECO:0000313" key="17">
    <source>
        <dbReference type="EMBL" id="KRO20744.1"/>
    </source>
</evidence>
<dbReference type="InterPro" id="IPR023214">
    <property type="entry name" value="HAD_sf"/>
</dbReference>
<evidence type="ECO:0000256" key="1">
    <source>
        <dbReference type="ARBA" id="ARBA00004651"/>
    </source>
</evidence>
<keyword evidence="10 15" id="KW-1133">Transmembrane helix</keyword>
<comment type="catalytic activity">
    <reaction evidence="14">
        <text>Cu(+)(in) + ATP + H2O = Cu(+)(out) + ADP + phosphate + H(+)</text>
        <dbReference type="Rhea" id="RHEA:25792"/>
        <dbReference type="ChEBI" id="CHEBI:15377"/>
        <dbReference type="ChEBI" id="CHEBI:15378"/>
        <dbReference type="ChEBI" id="CHEBI:30616"/>
        <dbReference type="ChEBI" id="CHEBI:43474"/>
        <dbReference type="ChEBI" id="CHEBI:49552"/>
        <dbReference type="ChEBI" id="CHEBI:456216"/>
        <dbReference type="EC" id="7.2.2.8"/>
    </reaction>
</comment>
<feature type="transmembrane region" description="Helical" evidence="15">
    <location>
        <begin position="307"/>
        <end position="331"/>
    </location>
</feature>
<feature type="transmembrane region" description="Helical" evidence="15">
    <location>
        <begin position="279"/>
        <end position="301"/>
    </location>
</feature>
<keyword evidence="12" id="KW-0813">Transport</keyword>
<keyword evidence="8 15" id="KW-0067">ATP-binding</keyword>
<dbReference type="InterPro" id="IPR059000">
    <property type="entry name" value="ATPase_P-type_domA"/>
</dbReference>
<dbReference type="SFLD" id="SFLDS00003">
    <property type="entry name" value="Haloacid_Dehalogenase"/>
    <property type="match status" value="1"/>
</dbReference>
<dbReference type="RefSeq" id="WP_057800520.1">
    <property type="nucleotide sequence ID" value="NZ_BJZZ01000063.1"/>
</dbReference>
<dbReference type="NCBIfam" id="TIGR01525">
    <property type="entry name" value="ATPase-IB_hvy"/>
    <property type="match status" value="1"/>
</dbReference>
<comment type="caution">
    <text evidence="17">The sequence shown here is derived from an EMBL/GenBank/DDBJ whole genome shotgun (WGS) entry which is preliminary data.</text>
</comment>
<dbReference type="GO" id="GO:0140581">
    <property type="term" value="F:P-type monovalent copper transporter activity"/>
    <property type="evidence" value="ECO:0007669"/>
    <property type="project" value="UniProtKB-EC"/>
</dbReference>
<evidence type="ECO:0000256" key="13">
    <source>
        <dbReference type="ARBA" id="ARBA00023136"/>
    </source>
</evidence>
<evidence type="ECO:0000256" key="14">
    <source>
        <dbReference type="ARBA" id="ARBA00049289"/>
    </source>
</evidence>
<keyword evidence="15" id="KW-1003">Cell membrane</keyword>
<dbReference type="GO" id="GO:0055070">
    <property type="term" value="P:copper ion homeostasis"/>
    <property type="evidence" value="ECO:0007669"/>
    <property type="project" value="TreeGrafter"/>
</dbReference>
<evidence type="ECO:0000313" key="18">
    <source>
        <dbReference type="Proteomes" id="UP000051249"/>
    </source>
</evidence>
<proteinExistence type="inferred from homology"/>
<dbReference type="Proteomes" id="UP000051249">
    <property type="component" value="Unassembled WGS sequence"/>
</dbReference>
<evidence type="ECO:0000256" key="6">
    <source>
        <dbReference type="ARBA" id="ARBA00022741"/>
    </source>
</evidence>
<gene>
    <name evidence="17" type="ORF">IV88_GL001492</name>
</gene>
<dbReference type="GO" id="GO:0005524">
    <property type="term" value="F:ATP binding"/>
    <property type="evidence" value="ECO:0007669"/>
    <property type="project" value="UniProtKB-UniRule"/>
</dbReference>
<dbReference type="EC" id="7.2.2.8" evidence="3"/>
<evidence type="ECO:0000256" key="11">
    <source>
        <dbReference type="ARBA" id="ARBA00023008"/>
    </source>
</evidence>
<keyword evidence="4 15" id="KW-0812">Transmembrane</keyword>
<dbReference type="PROSITE" id="PS00154">
    <property type="entry name" value="ATPASE_E1_E2"/>
    <property type="match status" value="1"/>
</dbReference>
<dbReference type="InterPro" id="IPR001757">
    <property type="entry name" value="P_typ_ATPase"/>
</dbReference>
<dbReference type="SFLD" id="SFLDG00002">
    <property type="entry name" value="C1.7:_P-type_atpase_like"/>
    <property type="match status" value="1"/>
</dbReference>
<dbReference type="AlphaFoldDB" id="A0A0R2N4G0"/>
<dbReference type="SUPFAM" id="SSF81653">
    <property type="entry name" value="Calcium ATPase, transduction domain A"/>
    <property type="match status" value="1"/>
</dbReference>
<dbReference type="PATRIC" id="fig|480391.4.peg.1516"/>
<dbReference type="InterPro" id="IPR023298">
    <property type="entry name" value="ATPase_P-typ_TM_dom_sf"/>
</dbReference>
<feature type="transmembrane region" description="Helical" evidence="15">
    <location>
        <begin position="648"/>
        <end position="667"/>
    </location>
</feature>
<dbReference type="OrthoDB" id="9813266at2"/>
<organism evidence="17 18">
    <name type="scientific">Pediococcus argentinicus</name>
    <dbReference type="NCBI Taxonomy" id="480391"/>
    <lineage>
        <taxon>Bacteria</taxon>
        <taxon>Bacillati</taxon>
        <taxon>Bacillota</taxon>
        <taxon>Bacilli</taxon>
        <taxon>Lactobacillales</taxon>
        <taxon>Lactobacillaceae</taxon>
        <taxon>Pediococcus</taxon>
    </lineage>
</organism>
<dbReference type="GO" id="GO:0005507">
    <property type="term" value="F:copper ion binding"/>
    <property type="evidence" value="ECO:0007669"/>
    <property type="project" value="TreeGrafter"/>
</dbReference>
<feature type="transmembrane region" description="Helical" evidence="15">
    <location>
        <begin position="29"/>
        <end position="47"/>
    </location>
</feature>
<dbReference type="SFLD" id="SFLDF00027">
    <property type="entry name" value="p-type_atpase"/>
    <property type="match status" value="1"/>
</dbReference>
<dbReference type="InterPro" id="IPR036412">
    <property type="entry name" value="HAD-like_sf"/>
</dbReference>
<feature type="domain" description="P-type ATPase A" evidence="16">
    <location>
        <begin position="162"/>
        <end position="262"/>
    </location>
</feature>
<keyword evidence="12" id="KW-0406">Ion transport</keyword>
<feature type="transmembrane region" description="Helical" evidence="15">
    <location>
        <begin position="619"/>
        <end position="642"/>
    </location>
</feature>
<dbReference type="InterPro" id="IPR023299">
    <property type="entry name" value="ATPase_P-typ_cyto_dom_N"/>
</dbReference>
<keyword evidence="18" id="KW-1185">Reference proteome</keyword>
<dbReference type="GO" id="GO:0016887">
    <property type="term" value="F:ATP hydrolysis activity"/>
    <property type="evidence" value="ECO:0007669"/>
    <property type="project" value="InterPro"/>
</dbReference>
<dbReference type="Gene3D" id="3.40.50.1000">
    <property type="entry name" value="HAD superfamily/HAD-like"/>
    <property type="match status" value="1"/>
</dbReference>
<evidence type="ECO:0000256" key="12">
    <source>
        <dbReference type="ARBA" id="ARBA00023065"/>
    </source>
</evidence>
<accession>A0A0R2N4G0</accession>
<evidence type="ECO:0000256" key="9">
    <source>
        <dbReference type="ARBA" id="ARBA00022967"/>
    </source>
</evidence>
<dbReference type="InterPro" id="IPR044492">
    <property type="entry name" value="P_typ_ATPase_HD_dom"/>
</dbReference>
<dbReference type="NCBIfam" id="TIGR01511">
    <property type="entry name" value="ATPase-IB1_Cu"/>
    <property type="match status" value="1"/>
</dbReference>
<name>A0A0R2N4G0_9LACO</name>
<dbReference type="Pfam" id="PF00702">
    <property type="entry name" value="Hydrolase"/>
    <property type="match status" value="1"/>
</dbReference>
<sequence>MDMNHNHEQMNDEMMHGGMMMHMGNLKQLFWISVVITIPVLLMSPMMGMTSPLISFPFSDWLVAILATVLFFYGGKPFFSGASGEFKERKPAMMMLITMGISVAYIYSMYAFISNDILRIMPMKMSFFWELATLIDIMLLGHWIEMNAVSGAGDALEELQKLLPDKANKVLASGKIKEIDLKNVVAGDHLLIKGGEKIPTDGIVINGESSVNESLVTGESKLINKTKGSNVVGGSINEQGTLTIKVTGTGKDGYLAKVVSLVSSAQNSKSQAESFADRVAGWLFYASTIVSIIAFFIWLLVGSFDQAMTVAVTVLIIACPHALGLAIPLVVSRSTSIAARNGLLIKNRDALENGNKIDYVLMDKTGTLTEGDFKVHQINSYDKDYSENNILTIMASLEQNSNHPLAQGIINKAKQLNLSTLEATDLQQIPGQGLKARVNGREYYLVGKRFLNDNEIEFDEEKDRELSQQGNSISYLVSDSVVLGLVAEGDQIKSNAKEAIQQLISLGKIPYMLTGDNKETASLVAQQLGIKQFDAELKPEDKHQIMKQLQQAGHHVMMVGDGVNDAPSLAGADIGVAINSGTDVAIDSADVILVKNDPVDIVTFLKLARNTSRKMVQNLWWGAGYNGIAIPLAAGVLAPIGILLDPMVGAILMSLSTVIVAINAQLLKLK</sequence>
<dbReference type="PANTHER" id="PTHR43520:SF8">
    <property type="entry name" value="P-TYPE CU(+) TRANSPORTER"/>
    <property type="match status" value="1"/>
</dbReference>
<dbReference type="NCBIfam" id="TIGR01494">
    <property type="entry name" value="ATPase_P-type"/>
    <property type="match status" value="1"/>
</dbReference>
<dbReference type="PRINTS" id="PR00119">
    <property type="entry name" value="CATATPASE"/>
</dbReference>
<evidence type="ECO:0000256" key="10">
    <source>
        <dbReference type="ARBA" id="ARBA00022989"/>
    </source>
</evidence>
<evidence type="ECO:0000256" key="8">
    <source>
        <dbReference type="ARBA" id="ARBA00022840"/>
    </source>
</evidence>
<evidence type="ECO:0000256" key="2">
    <source>
        <dbReference type="ARBA" id="ARBA00006024"/>
    </source>
</evidence>
<dbReference type="SUPFAM" id="SSF56784">
    <property type="entry name" value="HAD-like"/>
    <property type="match status" value="1"/>
</dbReference>
<evidence type="ECO:0000256" key="3">
    <source>
        <dbReference type="ARBA" id="ARBA00012517"/>
    </source>
</evidence>
<keyword evidence="5 15" id="KW-0479">Metal-binding</keyword>
<dbReference type="Gene3D" id="2.70.150.10">
    <property type="entry name" value="Calcium-transporting ATPase, cytoplasmic transduction domain A"/>
    <property type="match status" value="1"/>
</dbReference>
<reference evidence="17 18" key="1">
    <citation type="journal article" date="2015" name="Genome Announc.">
        <title>Expanding the biotechnology potential of lactobacilli through comparative genomics of 213 strains and associated genera.</title>
        <authorList>
            <person name="Sun Z."/>
            <person name="Harris H.M."/>
            <person name="McCann A."/>
            <person name="Guo C."/>
            <person name="Argimon S."/>
            <person name="Zhang W."/>
            <person name="Yang X."/>
            <person name="Jeffery I.B."/>
            <person name="Cooney J.C."/>
            <person name="Kagawa T.F."/>
            <person name="Liu W."/>
            <person name="Song Y."/>
            <person name="Salvetti E."/>
            <person name="Wrobel A."/>
            <person name="Rasinkangas P."/>
            <person name="Parkhill J."/>
            <person name="Rea M.C."/>
            <person name="O'Sullivan O."/>
            <person name="Ritari J."/>
            <person name="Douillard F.P."/>
            <person name="Paul Ross R."/>
            <person name="Yang R."/>
            <person name="Briner A.E."/>
            <person name="Felis G.E."/>
            <person name="de Vos W.M."/>
            <person name="Barrangou R."/>
            <person name="Klaenhammer T.R."/>
            <person name="Caufield P.W."/>
            <person name="Cui Y."/>
            <person name="Zhang H."/>
            <person name="O'Toole P.W."/>
        </authorList>
    </citation>
    <scope>NUCLEOTIDE SEQUENCE [LARGE SCALE GENOMIC DNA]</scope>
    <source>
        <strain evidence="17 18">DSM 23026</strain>
    </source>
</reference>
<comment type="subcellular location">
    <subcellularLocation>
        <location evidence="1">Cell membrane</location>
        <topology evidence="1">Multi-pass membrane protein</topology>
    </subcellularLocation>
</comment>
<protein>
    <recommendedName>
        <fullName evidence="3">P-type Cu(+) transporter</fullName>
        <ecNumber evidence="3">7.2.2.8</ecNumber>
    </recommendedName>
</protein>
<evidence type="ECO:0000256" key="5">
    <source>
        <dbReference type="ARBA" id="ARBA00022723"/>
    </source>
</evidence>
<dbReference type="Pfam" id="PF00122">
    <property type="entry name" value="E1-E2_ATPase"/>
    <property type="match status" value="1"/>
</dbReference>
<dbReference type="CDD" id="cd07552">
    <property type="entry name" value="P-type_ATPase_Cu-like"/>
    <property type="match status" value="1"/>
</dbReference>
<dbReference type="InterPro" id="IPR008250">
    <property type="entry name" value="ATPase_P-typ_transduc_dom_A_sf"/>
</dbReference>
<keyword evidence="7" id="KW-0187">Copper transport</keyword>
<dbReference type="PRINTS" id="PR00943">
    <property type="entry name" value="CUATPASE"/>
</dbReference>
<dbReference type="SUPFAM" id="SSF81665">
    <property type="entry name" value="Calcium ATPase, transmembrane domain M"/>
    <property type="match status" value="1"/>
</dbReference>
<comment type="similarity">
    <text evidence="2 15">Belongs to the cation transport ATPase (P-type) (TC 3.A.3) family. Type IB subfamily.</text>
</comment>
<dbReference type="InterPro" id="IPR027256">
    <property type="entry name" value="P-typ_ATPase_IB"/>
</dbReference>
<dbReference type="InterPro" id="IPR018303">
    <property type="entry name" value="ATPase_P-typ_P_site"/>
</dbReference>
<dbReference type="PANTHER" id="PTHR43520">
    <property type="entry name" value="ATP7, ISOFORM B"/>
    <property type="match status" value="1"/>
</dbReference>
<dbReference type="GO" id="GO:0043682">
    <property type="term" value="F:P-type divalent copper transporter activity"/>
    <property type="evidence" value="ECO:0007669"/>
    <property type="project" value="TreeGrafter"/>
</dbReference>
<dbReference type="Gene3D" id="3.40.1110.10">
    <property type="entry name" value="Calcium-transporting ATPase, cytoplasmic domain N"/>
    <property type="match status" value="1"/>
</dbReference>
<dbReference type="EMBL" id="JQCQ01000057">
    <property type="protein sequence ID" value="KRO20744.1"/>
    <property type="molecule type" value="Genomic_DNA"/>
</dbReference>
<feature type="transmembrane region" description="Helical" evidence="15">
    <location>
        <begin position="94"/>
        <end position="113"/>
    </location>
</feature>
<dbReference type="FunFam" id="2.70.150.10:FF:000002">
    <property type="entry name" value="Copper-transporting ATPase 1, putative"/>
    <property type="match status" value="1"/>
</dbReference>
<evidence type="ECO:0000256" key="7">
    <source>
        <dbReference type="ARBA" id="ARBA00022796"/>
    </source>
</evidence>
<evidence type="ECO:0000256" key="15">
    <source>
        <dbReference type="RuleBase" id="RU362081"/>
    </source>
</evidence>
<feature type="transmembrane region" description="Helical" evidence="15">
    <location>
        <begin position="125"/>
        <end position="144"/>
    </location>
</feature>
<dbReference type="GO" id="GO:0005886">
    <property type="term" value="C:plasma membrane"/>
    <property type="evidence" value="ECO:0007669"/>
    <property type="project" value="UniProtKB-SubCell"/>
</dbReference>
<feature type="transmembrane region" description="Helical" evidence="15">
    <location>
        <begin position="53"/>
        <end position="73"/>
    </location>
</feature>
<keyword evidence="6 15" id="KW-0547">Nucleotide-binding</keyword>